<evidence type="ECO:0000313" key="2">
    <source>
        <dbReference type="EMBL" id="SFW57326.1"/>
    </source>
</evidence>
<organism evidence="2 3">
    <name type="scientific">Desulfovibrio desulfuricans</name>
    <dbReference type="NCBI Taxonomy" id="876"/>
    <lineage>
        <taxon>Bacteria</taxon>
        <taxon>Pseudomonadati</taxon>
        <taxon>Thermodesulfobacteriota</taxon>
        <taxon>Desulfovibrionia</taxon>
        <taxon>Desulfovibrionales</taxon>
        <taxon>Desulfovibrionaceae</taxon>
        <taxon>Desulfovibrio</taxon>
    </lineage>
</organism>
<dbReference type="AlphaFoldDB" id="A0AA94HTK7"/>
<comment type="caution">
    <text evidence="2">The sequence shown here is derived from an EMBL/GenBank/DDBJ whole genome shotgun (WGS) entry which is preliminary data.</text>
</comment>
<accession>A0AA94HTK7</accession>
<gene>
    <name evidence="2" type="ORF">SAMN02910291_01910</name>
</gene>
<keyword evidence="1" id="KW-0472">Membrane</keyword>
<keyword evidence="1" id="KW-1133">Transmembrane helix</keyword>
<evidence type="ECO:0000313" key="3">
    <source>
        <dbReference type="Proteomes" id="UP000182680"/>
    </source>
</evidence>
<name>A0AA94HTK7_DESDE</name>
<protein>
    <submittedName>
        <fullName evidence="2">Uncharacterized protein</fullName>
    </submittedName>
</protein>
<feature type="transmembrane region" description="Helical" evidence="1">
    <location>
        <begin position="29"/>
        <end position="50"/>
    </location>
</feature>
<reference evidence="3" key="1">
    <citation type="submission" date="2016-11" db="EMBL/GenBank/DDBJ databases">
        <authorList>
            <person name="Jaros S."/>
            <person name="Januszkiewicz K."/>
            <person name="Wedrychowicz H."/>
        </authorList>
    </citation>
    <scope>NUCLEOTIDE SEQUENCE [LARGE SCALE GENOMIC DNA]</scope>
    <source>
        <strain evidence="3">DSM 7057</strain>
    </source>
</reference>
<keyword evidence="1" id="KW-0812">Transmembrane</keyword>
<proteinExistence type="predicted"/>
<dbReference type="EMBL" id="FPIW01000035">
    <property type="protein sequence ID" value="SFW57326.1"/>
    <property type="molecule type" value="Genomic_DNA"/>
</dbReference>
<sequence>MYLSAAFDLHLYAHWSMYVWEGQLMCLHVFWPAFAIYYVLITCIGTLRCFPRD</sequence>
<dbReference type="Proteomes" id="UP000182680">
    <property type="component" value="Unassembled WGS sequence"/>
</dbReference>
<evidence type="ECO:0000256" key="1">
    <source>
        <dbReference type="SAM" id="Phobius"/>
    </source>
</evidence>